<dbReference type="AlphaFoldDB" id="A0A3A9WU19"/>
<proteinExistence type="predicted"/>
<evidence type="ECO:0000256" key="1">
    <source>
        <dbReference type="SAM" id="MobiDB-lite"/>
    </source>
</evidence>
<dbReference type="EMBL" id="RBDY01000007">
    <property type="protein sequence ID" value="RKN23276.1"/>
    <property type="molecule type" value="Genomic_DNA"/>
</dbReference>
<dbReference type="Proteomes" id="UP000268652">
    <property type="component" value="Unassembled WGS sequence"/>
</dbReference>
<organism evidence="2 5">
    <name type="scientific">Streptomyces radicis</name>
    <dbReference type="NCBI Taxonomy" id="1750517"/>
    <lineage>
        <taxon>Bacteria</taxon>
        <taxon>Bacillati</taxon>
        <taxon>Actinomycetota</taxon>
        <taxon>Actinomycetes</taxon>
        <taxon>Kitasatosporales</taxon>
        <taxon>Streptomycetaceae</taxon>
        <taxon>Streptomyces</taxon>
    </lineage>
</organism>
<dbReference type="EMBL" id="RBDX01000007">
    <property type="protein sequence ID" value="RKN09597.1"/>
    <property type="molecule type" value="Genomic_DNA"/>
</dbReference>
<evidence type="ECO:0000313" key="2">
    <source>
        <dbReference type="EMBL" id="RKN09597.1"/>
    </source>
</evidence>
<accession>A0A3A9WU19</accession>
<reference evidence="4 5" key="1">
    <citation type="submission" date="2018-09" db="EMBL/GenBank/DDBJ databases">
        <title>Streptomyces sp. nov. DS1-2, an endophytic actinomycete isolated from roots of Dendrobium scabrilingue.</title>
        <authorList>
            <person name="Kuncharoen N."/>
            <person name="Kudo T."/>
            <person name="Ohkuma M."/>
            <person name="Yuki M."/>
            <person name="Tanasupawat S."/>
        </authorList>
    </citation>
    <scope>NUCLEOTIDE SEQUENCE [LARGE SCALE GENOMIC DNA]</scope>
    <source>
        <strain evidence="2 5">AZ1-7</strain>
        <strain evidence="3 4">DS1-2</strain>
    </source>
</reference>
<evidence type="ECO:0000313" key="5">
    <source>
        <dbReference type="Proteomes" id="UP000275024"/>
    </source>
</evidence>
<dbReference type="Gene3D" id="2.50.20.20">
    <property type="match status" value="1"/>
</dbReference>
<gene>
    <name evidence="3" type="ORF">D7318_12230</name>
    <name evidence="2" type="ORF">D7319_11050</name>
</gene>
<name>A0A3A9WU19_9ACTN</name>
<evidence type="ECO:0008006" key="6">
    <source>
        <dbReference type="Google" id="ProtNLM"/>
    </source>
</evidence>
<dbReference type="Proteomes" id="UP000275024">
    <property type="component" value="Unassembled WGS sequence"/>
</dbReference>
<keyword evidence="4" id="KW-1185">Reference proteome</keyword>
<feature type="region of interest" description="Disordered" evidence="1">
    <location>
        <begin position="1"/>
        <end position="48"/>
    </location>
</feature>
<sequence>MAGLLALSACGDSDGDSPFENGEQSGEESGGSGEETGGEGEEGGGESIADLPADQIMEQAQEALLAAESLRMTTEGGPGTDGVGMDLHLDKEGSCEGWVSMEGQGSVEILMRADQIWMKPDQTFWSTMGASDPALVSLVDGNWLYGTTDDPELASTASACALGDLFAGSGSGGTDTATIGEETTHNGTPVIEIHDTDETGAEMTMLIATEGEPYPLLMTTNEGGGTTELEISDFNVPVSFDEPAADVVLNIEDFRSGNITA</sequence>
<comment type="caution">
    <text evidence="2">The sequence shown here is derived from an EMBL/GenBank/DDBJ whole genome shotgun (WGS) entry which is preliminary data.</text>
</comment>
<evidence type="ECO:0000313" key="3">
    <source>
        <dbReference type="EMBL" id="RKN23276.1"/>
    </source>
</evidence>
<protein>
    <recommendedName>
        <fullName evidence="6">Lipoprotein</fullName>
    </recommendedName>
</protein>
<evidence type="ECO:0000313" key="4">
    <source>
        <dbReference type="Proteomes" id="UP000268652"/>
    </source>
</evidence>